<evidence type="ECO:0000256" key="1">
    <source>
        <dbReference type="SAM" id="Coils"/>
    </source>
</evidence>
<dbReference type="RefSeq" id="WP_004004160.1">
    <property type="nucleotide sequence ID" value="NZ_AMLP01000285.1"/>
</dbReference>
<accession>L8P2C7</accession>
<sequence>MNTATVPEPCTAAALAARRRRTEAALERVHQAIARLQCEKAQVSVAAIARRADVSRTFLYDNVEARAAVAAAMTLPGEHQSRTLAEQDDEREATWRERALNAEDALKAAHTEILTQRTRIGELLGQIRDLQAEWTEEAIQRITTENTTLKQPVRQLTADNRTLDERLKAARSNLRFQDRRVADLEAHLAESPDASASR</sequence>
<keyword evidence="1" id="KW-0175">Coiled coil</keyword>
<gene>
    <name evidence="2" type="ORF">STVIR_8698</name>
</gene>
<dbReference type="Proteomes" id="UP000011205">
    <property type="component" value="Unassembled WGS sequence"/>
</dbReference>
<comment type="caution">
    <text evidence="2">The sequence shown here is derived from an EMBL/GenBank/DDBJ whole genome shotgun (WGS) entry which is preliminary data.</text>
</comment>
<evidence type="ECO:0008006" key="4">
    <source>
        <dbReference type="Google" id="ProtNLM"/>
    </source>
</evidence>
<dbReference type="EMBL" id="AMLP01000285">
    <property type="protein sequence ID" value="ELS50324.1"/>
    <property type="molecule type" value="Genomic_DNA"/>
</dbReference>
<dbReference type="Pfam" id="PF19776">
    <property type="entry name" value="DUF6262"/>
    <property type="match status" value="1"/>
</dbReference>
<dbReference type="InterPro" id="IPR046229">
    <property type="entry name" value="TnpC-like"/>
</dbReference>
<organism evidence="2 3">
    <name type="scientific">Streptomyces viridochromogenes Tue57</name>
    <dbReference type="NCBI Taxonomy" id="1160705"/>
    <lineage>
        <taxon>Bacteria</taxon>
        <taxon>Bacillati</taxon>
        <taxon>Actinomycetota</taxon>
        <taxon>Actinomycetes</taxon>
        <taxon>Kitasatosporales</taxon>
        <taxon>Streptomycetaceae</taxon>
        <taxon>Streptomyces</taxon>
    </lineage>
</organism>
<name>L8P2C7_STRVR</name>
<proteinExistence type="predicted"/>
<evidence type="ECO:0000313" key="3">
    <source>
        <dbReference type="Proteomes" id="UP000011205"/>
    </source>
</evidence>
<dbReference type="AlphaFoldDB" id="L8P2C7"/>
<reference evidence="2 3" key="1">
    <citation type="journal article" date="2013" name="Genome Announc.">
        <title>Draft Genome Sequence of Streptomyces viridochromogenes Strain Tu57, Producer of Avilamycin.</title>
        <authorList>
            <person name="Gruning B.A."/>
            <person name="Erxleben A."/>
            <person name="Hahnlein A."/>
            <person name="Gunther S."/>
        </authorList>
    </citation>
    <scope>NUCLEOTIDE SEQUENCE [LARGE SCALE GENOMIC DNA]</scope>
    <source>
        <strain evidence="2 3">Tue57</strain>
    </source>
</reference>
<evidence type="ECO:0000313" key="2">
    <source>
        <dbReference type="EMBL" id="ELS50324.1"/>
    </source>
</evidence>
<protein>
    <recommendedName>
        <fullName evidence="4">Transposase</fullName>
    </recommendedName>
</protein>
<feature type="coiled-coil region" evidence="1">
    <location>
        <begin position="153"/>
        <end position="187"/>
    </location>
</feature>
<dbReference type="PATRIC" id="fig|1160705.3.peg.8596"/>